<dbReference type="InterPro" id="IPR012910">
    <property type="entry name" value="Plug_dom"/>
</dbReference>
<dbReference type="EMBL" id="CP046566">
    <property type="protein sequence ID" value="QGW27249.1"/>
    <property type="molecule type" value="Genomic_DNA"/>
</dbReference>
<dbReference type="KEGG" id="fls:GLV81_03230"/>
<sequence length="204" mass="21630">MAETSIQIRGAGSISGDNTPLYVVDGILMDAMPGNLDPNTVTIEVLKAAVGTAIYGSRAANGVIVITTGGNKAPAIRTRFSDDAYFLPDASTDKKGFARIPIRYPENITGWQHVVYAAAPKGKYGSAAIVSKTFKLLQGILQVPAFLTEGDSIYLSGKAINYSQQTKQIKTSFGMRGQQTTQTVLANEGQSAISYFGIKAPSCI</sequence>
<accession>A0A6I6GQ72</accession>
<protein>
    <submittedName>
        <fullName evidence="2">TonB-dependent receptor plug domain-containing protein</fullName>
    </submittedName>
</protein>
<dbReference type="AlphaFoldDB" id="A0A6I6GQ72"/>
<evidence type="ECO:0000313" key="2">
    <source>
        <dbReference type="EMBL" id="QGW27249.1"/>
    </source>
</evidence>
<proteinExistence type="predicted"/>
<feature type="domain" description="Alpha-2-macroglobulin" evidence="1">
    <location>
        <begin position="84"/>
        <end position="173"/>
    </location>
</feature>
<dbReference type="GO" id="GO:0004866">
    <property type="term" value="F:endopeptidase inhibitor activity"/>
    <property type="evidence" value="ECO:0007669"/>
    <property type="project" value="InterPro"/>
</dbReference>
<dbReference type="Pfam" id="PF07715">
    <property type="entry name" value="Plug"/>
    <property type="match status" value="1"/>
</dbReference>
<organism evidence="2 3">
    <name type="scientific">Phnomibacter ginsenosidimutans</name>
    <dbReference type="NCBI Taxonomy" id="2676868"/>
    <lineage>
        <taxon>Bacteria</taxon>
        <taxon>Pseudomonadati</taxon>
        <taxon>Bacteroidota</taxon>
        <taxon>Chitinophagia</taxon>
        <taxon>Chitinophagales</taxon>
        <taxon>Chitinophagaceae</taxon>
        <taxon>Phnomibacter</taxon>
    </lineage>
</organism>
<gene>
    <name evidence="2" type="ORF">GLV81_03230</name>
</gene>
<dbReference type="InterPro" id="IPR037066">
    <property type="entry name" value="Plug_dom_sf"/>
</dbReference>
<dbReference type="Pfam" id="PF00207">
    <property type="entry name" value="A2M"/>
    <property type="match status" value="1"/>
</dbReference>
<dbReference type="SUPFAM" id="SSF56935">
    <property type="entry name" value="Porins"/>
    <property type="match status" value="1"/>
</dbReference>
<reference evidence="2 3" key="1">
    <citation type="submission" date="2019-11" db="EMBL/GenBank/DDBJ databases">
        <authorList>
            <person name="Im W.T."/>
        </authorList>
    </citation>
    <scope>NUCLEOTIDE SEQUENCE [LARGE SCALE GENOMIC DNA]</scope>
    <source>
        <strain evidence="2 3">SB-02</strain>
    </source>
</reference>
<dbReference type="InterPro" id="IPR001599">
    <property type="entry name" value="Macroglobln_a2"/>
</dbReference>
<name>A0A6I6GQ72_9BACT</name>
<evidence type="ECO:0000313" key="3">
    <source>
        <dbReference type="Proteomes" id="UP000426027"/>
    </source>
</evidence>
<keyword evidence="2" id="KW-0675">Receptor</keyword>
<dbReference type="SMART" id="SM01360">
    <property type="entry name" value="A2M"/>
    <property type="match status" value="1"/>
</dbReference>
<keyword evidence="3" id="KW-1185">Reference proteome</keyword>
<dbReference type="Proteomes" id="UP000426027">
    <property type="component" value="Chromosome"/>
</dbReference>
<evidence type="ECO:0000259" key="1">
    <source>
        <dbReference type="SMART" id="SM01360"/>
    </source>
</evidence>
<dbReference type="Gene3D" id="2.170.130.10">
    <property type="entry name" value="TonB-dependent receptor, plug domain"/>
    <property type="match status" value="1"/>
</dbReference>